<keyword evidence="2 4" id="KW-0863">Zinc-finger</keyword>
<sequence>MEPTKECGNPHCKHEDSSDTKDLMRCSQCHGILYCSKECQKRHWPSHKIYCQHLATNGSSSESFCALHYYITIAGQDPPAQALMKQLGLPARGGIPAHKRKYRFRLPLRRLVVTGQDTPENLTLFFGKGKEAEDVIDCQHSYRLEVLFGSTPGSMRHEIIMQCELDLLCPHWSPRPASATEDWEVQEIRAFHHEFRNNKRLFYPGGTLDNRVQFLVERYGAARWEEMNELYMYALEFMT</sequence>
<dbReference type="PROSITE" id="PS50865">
    <property type="entry name" value="ZF_MYND_2"/>
    <property type="match status" value="1"/>
</dbReference>
<dbReference type="Pfam" id="PF01753">
    <property type="entry name" value="zf-MYND"/>
    <property type="match status" value="1"/>
</dbReference>
<dbReference type="EMBL" id="JAQQWK010000006">
    <property type="protein sequence ID" value="KAK8039797.1"/>
    <property type="molecule type" value="Genomic_DNA"/>
</dbReference>
<organism evidence="6 7">
    <name type="scientific">Apiospora rasikravindrae</name>
    <dbReference type="NCBI Taxonomy" id="990691"/>
    <lineage>
        <taxon>Eukaryota</taxon>
        <taxon>Fungi</taxon>
        <taxon>Dikarya</taxon>
        <taxon>Ascomycota</taxon>
        <taxon>Pezizomycotina</taxon>
        <taxon>Sordariomycetes</taxon>
        <taxon>Xylariomycetidae</taxon>
        <taxon>Amphisphaeriales</taxon>
        <taxon>Apiosporaceae</taxon>
        <taxon>Apiospora</taxon>
    </lineage>
</organism>
<evidence type="ECO:0000256" key="3">
    <source>
        <dbReference type="ARBA" id="ARBA00022833"/>
    </source>
</evidence>
<dbReference type="Gene3D" id="6.10.140.2220">
    <property type="match status" value="1"/>
</dbReference>
<dbReference type="SUPFAM" id="SSF144232">
    <property type="entry name" value="HIT/MYND zinc finger-like"/>
    <property type="match status" value="1"/>
</dbReference>
<evidence type="ECO:0000256" key="2">
    <source>
        <dbReference type="ARBA" id="ARBA00022771"/>
    </source>
</evidence>
<evidence type="ECO:0000259" key="5">
    <source>
        <dbReference type="PROSITE" id="PS50865"/>
    </source>
</evidence>
<reference evidence="6 7" key="1">
    <citation type="submission" date="2023-01" db="EMBL/GenBank/DDBJ databases">
        <title>Analysis of 21 Apiospora genomes using comparative genomics revels a genus with tremendous synthesis potential of carbohydrate active enzymes and secondary metabolites.</title>
        <authorList>
            <person name="Sorensen T."/>
        </authorList>
    </citation>
    <scope>NUCLEOTIDE SEQUENCE [LARGE SCALE GENOMIC DNA]</scope>
    <source>
        <strain evidence="6 7">CBS 33761</strain>
    </source>
</reference>
<comment type="caution">
    <text evidence="6">The sequence shown here is derived from an EMBL/GenBank/DDBJ whole genome shotgun (WGS) entry which is preliminary data.</text>
</comment>
<dbReference type="PROSITE" id="PS01360">
    <property type="entry name" value="ZF_MYND_1"/>
    <property type="match status" value="1"/>
</dbReference>
<name>A0ABR1SZP7_9PEZI</name>
<evidence type="ECO:0000256" key="1">
    <source>
        <dbReference type="ARBA" id="ARBA00022723"/>
    </source>
</evidence>
<keyword evidence="3" id="KW-0862">Zinc</keyword>
<keyword evidence="1" id="KW-0479">Metal-binding</keyword>
<gene>
    <name evidence="6" type="ORF">PG993_008208</name>
</gene>
<feature type="domain" description="MYND-type" evidence="5">
    <location>
        <begin position="4"/>
        <end position="51"/>
    </location>
</feature>
<evidence type="ECO:0000313" key="6">
    <source>
        <dbReference type="EMBL" id="KAK8039797.1"/>
    </source>
</evidence>
<dbReference type="Proteomes" id="UP001444661">
    <property type="component" value="Unassembled WGS sequence"/>
</dbReference>
<dbReference type="InterPro" id="IPR002893">
    <property type="entry name" value="Znf_MYND"/>
</dbReference>
<evidence type="ECO:0000256" key="4">
    <source>
        <dbReference type="PROSITE-ProRule" id="PRU00134"/>
    </source>
</evidence>
<proteinExistence type="predicted"/>
<evidence type="ECO:0000313" key="7">
    <source>
        <dbReference type="Proteomes" id="UP001444661"/>
    </source>
</evidence>
<accession>A0ABR1SZP7</accession>
<protein>
    <recommendedName>
        <fullName evidence="5">MYND-type domain-containing protein</fullName>
    </recommendedName>
</protein>
<keyword evidence="7" id="KW-1185">Reference proteome</keyword>